<accession>A0A0S4IM88</accession>
<proteinExistence type="predicted"/>
<evidence type="ECO:0000313" key="2">
    <source>
        <dbReference type="EMBL" id="CUF40180.1"/>
    </source>
</evidence>
<name>A0A0S4IM88_BODSA</name>
<sequence>MSTSILSRAAVVACVVALVLASHVATAVEADASSSSSGLANITAGYECNADCSQCNSTGTMVQGGCTWVPPASMYVMYTCINGNTQVQLEAFGPLKFMCSSSDPLHLTYKYNVNTCVLPPAGGYTIYHCPS</sequence>
<dbReference type="EMBL" id="CYKH01000316">
    <property type="protein sequence ID" value="CUF40180.1"/>
    <property type="molecule type" value="Genomic_DNA"/>
</dbReference>
<feature type="chain" id="PRO_5006621333" evidence="1">
    <location>
        <begin position="22"/>
        <end position="131"/>
    </location>
</feature>
<keyword evidence="3" id="KW-1185">Reference proteome</keyword>
<evidence type="ECO:0000313" key="3">
    <source>
        <dbReference type="Proteomes" id="UP000051952"/>
    </source>
</evidence>
<dbReference type="Proteomes" id="UP000051952">
    <property type="component" value="Unassembled WGS sequence"/>
</dbReference>
<gene>
    <name evidence="2" type="ORF">BSAL_62195</name>
</gene>
<organism evidence="2 3">
    <name type="scientific">Bodo saltans</name>
    <name type="common">Flagellated protozoan</name>
    <dbReference type="NCBI Taxonomy" id="75058"/>
    <lineage>
        <taxon>Eukaryota</taxon>
        <taxon>Discoba</taxon>
        <taxon>Euglenozoa</taxon>
        <taxon>Kinetoplastea</taxon>
        <taxon>Metakinetoplastina</taxon>
        <taxon>Eubodonida</taxon>
        <taxon>Bodonidae</taxon>
        <taxon>Bodo</taxon>
    </lineage>
</organism>
<dbReference type="VEuPathDB" id="TriTrypDB:BSAL_62195"/>
<feature type="signal peptide" evidence="1">
    <location>
        <begin position="1"/>
        <end position="21"/>
    </location>
</feature>
<keyword evidence="1" id="KW-0732">Signal</keyword>
<reference evidence="3" key="1">
    <citation type="submission" date="2015-09" db="EMBL/GenBank/DDBJ databases">
        <authorList>
            <consortium name="Pathogen Informatics"/>
        </authorList>
    </citation>
    <scope>NUCLEOTIDE SEQUENCE [LARGE SCALE GENOMIC DNA]</scope>
    <source>
        <strain evidence="3">Lake Konstanz</strain>
    </source>
</reference>
<evidence type="ECO:0000256" key="1">
    <source>
        <dbReference type="SAM" id="SignalP"/>
    </source>
</evidence>
<dbReference type="AlphaFoldDB" id="A0A0S4IM88"/>
<protein>
    <submittedName>
        <fullName evidence="2">Membrane-associated protein, putative</fullName>
    </submittedName>
</protein>